<sequence length="241" mass="27600">MLEIISQLIEIQRLDNLIADAEAKLAGQPEYVKKAQNELDKAQAAFDEFNRKYEKDLAAKIQVEAAYEEGKALLDKAQKKLPEVKNNKEYEAVLKEMDTLKKNVYESELKLIELTEAVDKYKAENQSVIDQLEKMKQELESTRTQKDEENSELISGLSADKAAREVAVKVVKKPMLSKYERIRDARNNLAVVRVENETCTGCCIKIPPQLYVEVKKDKELLQCPNCQRFLYALPEDNNAEN</sequence>
<proteinExistence type="predicted"/>
<reference evidence="4 5" key="1">
    <citation type="submission" date="2019-03" db="EMBL/GenBank/DDBJ databases">
        <title>Genomic Encyclopedia of Type Strains, Phase IV (KMG-IV): sequencing the most valuable type-strain genomes for metagenomic binning, comparative biology and taxonomic classification.</title>
        <authorList>
            <person name="Goeker M."/>
        </authorList>
    </citation>
    <scope>NUCLEOTIDE SEQUENCE [LARGE SCALE GENOMIC DNA]</scope>
    <source>
        <strain evidence="4 5">DSM 24984</strain>
    </source>
</reference>
<evidence type="ECO:0000256" key="1">
    <source>
        <dbReference type="SAM" id="Coils"/>
    </source>
</evidence>
<name>A0A4R1KBJ7_9BACT</name>
<feature type="domain" description="C4-type zinc ribbon" evidence="2">
    <location>
        <begin position="198"/>
        <end position="230"/>
    </location>
</feature>
<keyword evidence="5" id="KW-1185">Reference proteome</keyword>
<dbReference type="OrthoDB" id="9795058at2"/>
<evidence type="ECO:0000259" key="3">
    <source>
        <dbReference type="Pfam" id="PF24481"/>
    </source>
</evidence>
<evidence type="ECO:0000313" key="5">
    <source>
        <dbReference type="Proteomes" id="UP000294614"/>
    </source>
</evidence>
<dbReference type="Gene3D" id="1.10.287.1490">
    <property type="match status" value="1"/>
</dbReference>
<feature type="coiled-coil region" evidence="1">
    <location>
        <begin position="111"/>
        <end position="152"/>
    </location>
</feature>
<feature type="domain" description="CT398-like coiled coil hairpin" evidence="3">
    <location>
        <begin position="26"/>
        <end position="185"/>
    </location>
</feature>
<feature type="coiled-coil region" evidence="1">
    <location>
        <begin position="32"/>
        <end position="87"/>
    </location>
</feature>
<comment type="caution">
    <text evidence="4">The sequence shown here is derived from an EMBL/GenBank/DDBJ whole genome shotgun (WGS) entry which is preliminary data.</text>
</comment>
<dbReference type="RefSeq" id="WP_132873328.1">
    <property type="nucleotide sequence ID" value="NZ_SMGG01000004.1"/>
</dbReference>
<dbReference type="Pfam" id="PF02591">
    <property type="entry name" value="Zn_ribbon_9"/>
    <property type="match status" value="1"/>
</dbReference>
<keyword evidence="1" id="KW-0175">Coiled coil</keyword>
<evidence type="ECO:0000259" key="2">
    <source>
        <dbReference type="Pfam" id="PF02591"/>
    </source>
</evidence>
<dbReference type="EMBL" id="SMGG01000004">
    <property type="protein sequence ID" value="TCK60539.1"/>
    <property type="molecule type" value="Genomic_DNA"/>
</dbReference>
<evidence type="ECO:0000313" key="4">
    <source>
        <dbReference type="EMBL" id="TCK60539.1"/>
    </source>
</evidence>
<dbReference type="InterPro" id="IPR003743">
    <property type="entry name" value="Zf-RING_7"/>
</dbReference>
<dbReference type="Proteomes" id="UP000294614">
    <property type="component" value="Unassembled WGS sequence"/>
</dbReference>
<dbReference type="AlphaFoldDB" id="A0A4R1KBJ7"/>
<organism evidence="4 5">
    <name type="scientific">Seleniivibrio woodruffii</name>
    <dbReference type="NCBI Taxonomy" id="1078050"/>
    <lineage>
        <taxon>Bacteria</taxon>
        <taxon>Pseudomonadati</taxon>
        <taxon>Deferribacterota</taxon>
        <taxon>Deferribacteres</taxon>
        <taxon>Deferribacterales</taxon>
        <taxon>Geovibrionaceae</taxon>
        <taxon>Seleniivibrio</taxon>
    </lineage>
</organism>
<dbReference type="InterPro" id="IPR056003">
    <property type="entry name" value="CT398_CC_hairpin"/>
</dbReference>
<protein>
    <submittedName>
        <fullName evidence="4">Uncharacterized protein</fullName>
    </submittedName>
</protein>
<gene>
    <name evidence="4" type="ORF">C8D98_1416</name>
</gene>
<accession>A0A4R1KBJ7</accession>
<dbReference type="Pfam" id="PF24481">
    <property type="entry name" value="CT398_CC"/>
    <property type="match status" value="1"/>
</dbReference>